<feature type="region of interest" description="Disordered" evidence="6">
    <location>
        <begin position="188"/>
        <end position="212"/>
    </location>
</feature>
<evidence type="ECO:0000256" key="5">
    <source>
        <dbReference type="ARBA" id="ARBA00023136"/>
    </source>
</evidence>
<comment type="subcellular location">
    <subcellularLocation>
        <location evidence="1">Membrane</location>
        <topology evidence="1">Multi-pass membrane protein</topology>
    </subcellularLocation>
</comment>
<feature type="transmembrane region" description="Helical" evidence="7">
    <location>
        <begin position="45"/>
        <end position="70"/>
    </location>
</feature>
<evidence type="ECO:0000256" key="6">
    <source>
        <dbReference type="SAM" id="MobiDB-lite"/>
    </source>
</evidence>
<gene>
    <name evidence="9" type="ORF">RN001_003919</name>
</gene>
<evidence type="ECO:0000256" key="3">
    <source>
        <dbReference type="ARBA" id="ARBA00022692"/>
    </source>
</evidence>
<feature type="compositionally biased region" description="Acidic residues" evidence="6">
    <location>
        <begin position="195"/>
        <end position="207"/>
    </location>
</feature>
<dbReference type="EMBL" id="JARPUR010000001">
    <property type="protein sequence ID" value="KAK4887648.1"/>
    <property type="molecule type" value="Genomic_DNA"/>
</dbReference>
<evidence type="ECO:0000256" key="4">
    <source>
        <dbReference type="ARBA" id="ARBA00022989"/>
    </source>
</evidence>
<feature type="transmembrane region" description="Helical" evidence="7">
    <location>
        <begin position="607"/>
        <end position="626"/>
    </location>
</feature>
<keyword evidence="4 7" id="KW-1133">Transmembrane helix</keyword>
<reference evidence="10" key="1">
    <citation type="submission" date="2023-01" db="EMBL/GenBank/DDBJ databases">
        <title>Key to firefly adult light organ development and bioluminescence: homeobox transcription factors regulate luciferase expression and transportation to peroxisome.</title>
        <authorList>
            <person name="Fu X."/>
        </authorList>
    </citation>
    <scope>NUCLEOTIDE SEQUENCE [LARGE SCALE GENOMIC DNA]</scope>
</reference>
<sequence length="677" mass="74608">MKYCNTSLITLKCVLFCFFGAIGCLFPFLPLHMNTKNLSDNEVKIISFVAPCVALLGPAIAGPLADYLAGGSKGVPRSKNGTYLRVMIAICLILSALVYWLLLAIPPIAPCVLSTIDSEQCYKSRNIPVEKQSRASSHRRPYVELVCGHLGGAVLVENCGYTDTCSYWNSDVIATFHVTNCTHTCGDEPLTTPEPEIEDEEEDEDLSDGGPIEADLSLPRIVPVRPVPHEHLCYKNELNQSICQVYSPQANIELRLSLSETHNESKIPGVCSYPISSQFYCRVSPQIDKAGLANFSSICDPHVRCVIDNPHNSNNTIFIEPSCTRDDTSFWLYLFLRSIADIFPAAAVTLIDAAVIIATRETSTGRGDVGKQFAVGALGLAIFPPIIGAINLEIVALSLFSVFMLIGALIILLDKNMPLSPPEWWWHTRCGLLAMEMSAVRKYGLETAALGLVLLLLGIFWNGIDPYIPWDIIAMSGDEVNIGLTITVGALPAALFLLYIERIVDYCGHTNLLNAAFAFYIIHYTALYCIQNPWFLLLCEALEIFTLHIVWVTAVLYLRHLIPRQFTVCGQALSVITHFCLGRLFGTLLGSLAYPREENNVSNVYEGFSVAAAIIAIIYFLLYQLYLKPKCAAPFIEAQRPSPALIQNVNGSGNGNGAYTPLKVYHNSRAKKGQFKY</sequence>
<evidence type="ECO:0000256" key="1">
    <source>
        <dbReference type="ARBA" id="ARBA00004141"/>
    </source>
</evidence>
<keyword evidence="3 7" id="KW-0812">Transmembrane</keyword>
<evidence type="ECO:0000313" key="10">
    <source>
        <dbReference type="Proteomes" id="UP001353858"/>
    </source>
</evidence>
<dbReference type="InterPro" id="IPR036259">
    <property type="entry name" value="MFS_trans_sf"/>
</dbReference>
<keyword evidence="5 7" id="KW-0472">Membrane</keyword>
<dbReference type="PROSITE" id="PS51257">
    <property type="entry name" value="PROKAR_LIPOPROTEIN"/>
    <property type="match status" value="1"/>
</dbReference>
<feature type="transmembrane region" description="Helical" evidence="7">
    <location>
        <begin position="12"/>
        <end position="33"/>
    </location>
</feature>
<dbReference type="InterPro" id="IPR024989">
    <property type="entry name" value="MFS_assoc_dom"/>
</dbReference>
<keyword evidence="10" id="KW-1185">Reference proteome</keyword>
<evidence type="ECO:0000313" key="9">
    <source>
        <dbReference type="EMBL" id="KAK4887648.1"/>
    </source>
</evidence>
<dbReference type="GO" id="GO:0016020">
    <property type="term" value="C:membrane"/>
    <property type="evidence" value="ECO:0007669"/>
    <property type="project" value="UniProtKB-SubCell"/>
</dbReference>
<feature type="transmembrane region" description="Helical" evidence="7">
    <location>
        <begin position="82"/>
        <end position="102"/>
    </location>
</feature>
<dbReference type="SUPFAM" id="SSF103473">
    <property type="entry name" value="MFS general substrate transporter"/>
    <property type="match status" value="2"/>
</dbReference>
<comment type="similarity">
    <text evidence="2">Belongs to the major facilitator superfamily. MFSD6 family.</text>
</comment>
<evidence type="ECO:0000256" key="2">
    <source>
        <dbReference type="ARBA" id="ARBA00005241"/>
    </source>
</evidence>
<dbReference type="AlphaFoldDB" id="A0AAN7PJ93"/>
<comment type="caution">
    <text evidence="9">The sequence shown here is derived from an EMBL/GenBank/DDBJ whole genome shotgun (WGS) entry which is preliminary data.</text>
</comment>
<name>A0AAN7PJ93_9COLE</name>
<evidence type="ECO:0000259" key="8">
    <source>
        <dbReference type="Pfam" id="PF12832"/>
    </source>
</evidence>
<dbReference type="InterPro" id="IPR051717">
    <property type="entry name" value="MFS_MFSD6"/>
</dbReference>
<feature type="transmembrane region" description="Helical" evidence="7">
    <location>
        <begin position="481"/>
        <end position="500"/>
    </location>
</feature>
<feature type="transmembrane region" description="Helical" evidence="7">
    <location>
        <begin position="394"/>
        <end position="413"/>
    </location>
</feature>
<protein>
    <recommendedName>
        <fullName evidence="8">Major facilitator superfamily associated domain-containing protein</fullName>
    </recommendedName>
</protein>
<feature type="transmembrane region" description="Helical" evidence="7">
    <location>
        <begin position="534"/>
        <end position="558"/>
    </location>
</feature>
<dbReference type="Pfam" id="PF12832">
    <property type="entry name" value="MFS_1_like"/>
    <property type="match status" value="1"/>
</dbReference>
<evidence type="ECO:0000256" key="7">
    <source>
        <dbReference type="SAM" id="Phobius"/>
    </source>
</evidence>
<proteinExistence type="inferred from homology"/>
<feature type="transmembrane region" description="Helical" evidence="7">
    <location>
        <begin position="570"/>
        <end position="595"/>
    </location>
</feature>
<dbReference type="Gene3D" id="1.20.1250.20">
    <property type="entry name" value="MFS general substrate transporter like domains"/>
    <property type="match status" value="2"/>
</dbReference>
<dbReference type="PANTHER" id="PTHR16172">
    <property type="entry name" value="MAJOR FACILITATOR SUPERFAMILY DOMAIN-CONTAINING PROTEIN 6-LIKE"/>
    <property type="match status" value="1"/>
</dbReference>
<organism evidence="9 10">
    <name type="scientific">Aquatica leii</name>
    <dbReference type="NCBI Taxonomy" id="1421715"/>
    <lineage>
        <taxon>Eukaryota</taxon>
        <taxon>Metazoa</taxon>
        <taxon>Ecdysozoa</taxon>
        <taxon>Arthropoda</taxon>
        <taxon>Hexapoda</taxon>
        <taxon>Insecta</taxon>
        <taxon>Pterygota</taxon>
        <taxon>Neoptera</taxon>
        <taxon>Endopterygota</taxon>
        <taxon>Coleoptera</taxon>
        <taxon>Polyphaga</taxon>
        <taxon>Elateriformia</taxon>
        <taxon>Elateroidea</taxon>
        <taxon>Lampyridae</taxon>
        <taxon>Luciolinae</taxon>
        <taxon>Aquatica</taxon>
    </lineage>
</organism>
<feature type="transmembrane region" description="Helical" evidence="7">
    <location>
        <begin position="443"/>
        <end position="461"/>
    </location>
</feature>
<feature type="transmembrane region" description="Helical" evidence="7">
    <location>
        <begin position="512"/>
        <end position="528"/>
    </location>
</feature>
<dbReference type="PANTHER" id="PTHR16172:SF27">
    <property type="entry name" value="FI19426P1"/>
    <property type="match status" value="1"/>
</dbReference>
<feature type="transmembrane region" description="Helical" evidence="7">
    <location>
        <begin position="369"/>
        <end position="388"/>
    </location>
</feature>
<dbReference type="Proteomes" id="UP001353858">
    <property type="component" value="Unassembled WGS sequence"/>
</dbReference>
<feature type="domain" description="Major facilitator superfamily associated" evidence="8">
    <location>
        <begin position="8"/>
        <end position="595"/>
    </location>
</feature>
<accession>A0AAN7PJ93</accession>
<feature type="transmembrane region" description="Helical" evidence="7">
    <location>
        <begin position="330"/>
        <end position="357"/>
    </location>
</feature>